<evidence type="ECO:0000313" key="1">
    <source>
        <dbReference type="EMBL" id="UYL65019.1"/>
    </source>
</evidence>
<accession>A0AA46YIT6</accession>
<protein>
    <submittedName>
        <fullName evidence="1">Uncharacterized protein</fullName>
    </submittedName>
</protein>
<reference evidence="1 2" key="1">
    <citation type="submission" date="2022-09" db="EMBL/GenBank/DDBJ databases">
        <title>Evolutionary Diversification of Methanotrophic Ca. Methanophagales (ANME-1) and Their Expansive Virome.</title>
        <authorList>
            <person name="Laso-Perez R."/>
            <person name="Wu F."/>
            <person name="Cremiere A."/>
            <person name="Speth D.R."/>
            <person name="Magyar J.S."/>
            <person name="Krupovic M."/>
            <person name="Orphan V.J."/>
        </authorList>
    </citation>
    <scope>NUCLEOTIDE SEQUENCE [LARGE SCALE GENOMIC DNA]</scope>
    <source>
        <strain evidence="1">PBV266</strain>
    </source>
</reference>
<organism evidence="1 2">
    <name type="scientific">Methanophagales virus PBV266</name>
    <dbReference type="NCBI Taxonomy" id="3071308"/>
    <lineage>
        <taxon>Viruses</taxon>
        <taxon>Varidnaviria</taxon>
        <taxon>Abadenavirae</taxon>
        <taxon>Produgelaviricota</taxon>
        <taxon>Belvinaviricetes</taxon>
        <taxon>Coyopavirales</taxon>
        <taxon>Chaacviridae</taxon>
        <taxon>Antichaacvirus</taxon>
        <taxon>Antichaacvirus pescaderoense</taxon>
    </lineage>
</organism>
<name>A0AA46YIT6_9VIRU</name>
<sequence length="66" mass="8110">MVNACECRWTKEQAKTLLAFLFAEKKRHEKDIHYIELAIERLRIHYNMSDKEMEDAKYFSHLFLEF</sequence>
<keyword evidence="2" id="KW-1185">Reference proteome</keyword>
<dbReference type="Proteomes" id="UP001156297">
    <property type="component" value="Segment"/>
</dbReference>
<gene>
    <name evidence="1" type="ORF">BDLDGNHF_00006</name>
</gene>
<dbReference type="EMBL" id="OP413841">
    <property type="protein sequence ID" value="UYL65019.1"/>
    <property type="molecule type" value="Genomic_DNA"/>
</dbReference>
<proteinExistence type="predicted"/>
<evidence type="ECO:0000313" key="2">
    <source>
        <dbReference type="Proteomes" id="UP001156297"/>
    </source>
</evidence>